<name>A0ABD0MN35_CIRMR</name>
<organism evidence="1 2">
    <name type="scientific">Cirrhinus mrigala</name>
    <name type="common">Mrigala</name>
    <dbReference type="NCBI Taxonomy" id="683832"/>
    <lineage>
        <taxon>Eukaryota</taxon>
        <taxon>Metazoa</taxon>
        <taxon>Chordata</taxon>
        <taxon>Craniata</taxon>
        <taxon>Vertebrata</taxon>
        <taxon>Euteleostomi</taxon>
        <taxon>Actinopterygii</taxon>
        <taxon>Neopterygii</taxon>
        <taxon>Teleostei</taxon>
        <taxon>Ostariophysi</taxon>
        <taxon>Cypriniformes</taxon>
        <taxon>Cyprinidae</taxon>
        <taxon>Labeoninae</taxon>
        <taxon>Labeonini</taxon>
        <taxon>Cirrhinus</taxon>
    </lineage>
</organism>
<sequence length="72" mass="8170">AQLHILTLLEHMKEQQLQVAIAVNNLAARLGTETPVAEMPNNINIPLTTMPEVEELEEWLKDPRNARAKQNM</sequence>
<proteinExistence type="predicted"/>
<protein>
    <submittedName>
        <fullName evidence="1">Uncharacterized protein</fullName>
    </submittedName>
</protein>
<dbReference type="Proteomes" id="UP001529510">
    <property type="component" value="Unassembled WGS sequence"/>
</dbReference>
<dbReference type="EMBL" id="JAMKFB020000241">
    <property type="protein sequence ID" value="KAL0151499.1"/>
    <property type="molecule type" value="Genomic_DNA"/>
</dbReference>
<feature type="non-terminal residue" evidence="1">
    <location>
        <position position="1"/>
    </location>
</feature>
<evidence type="ECO:0000313" key="1">
    <source>
        <dbReference type="EMBL" id="KAL0151499.1"/>
    </source>
</evidence>
<evidence type="ECO:0000313" key="2">
    <source>
        <dbReference type="Proteomes" id="UP001529510"/>
    </source>
</evidence>
<gene>
    <name evidence="1" type="ORF">M9458_053151</name>
</gene>
<comment type="caution">
    <text evidence="1">The sequence shown here is derived from an EMBL/GenBank/DDBJ whole genome shotgun (WGS) entry which is preliminary data.</text>
</comment>
<dbReference type="AlphaFoldDB" id="A0ABD0MN35"/>
<keyword evidence="2" id="KW-1185">Reference proteome</keyword>
<feature type="non-terminal residue" evidence="1">
    <location>
        <position position="72"/>
    </location>
</feature>
<reference evidence="1 2" key="1">
    <citation type="submission" date="2024-05" db="EMBL/GenBank/DDBJ databases">
        <title>Genome sequencing and assembly of Indian major carp, Cirrhinus mrigala (Hamilton, 1822).</title>
        <authorList>
            <person name="Mohindra V."/>
            <person name="Chowdhury L.M."/>
            <person name="Lal K."/>
            <person name="Jena J.K."/>
        </authorList>
    </citation>
    <scope>NUCLEOTIDE SEQUENCE [LARGE SCALE GENOMIC DNA]</scope>
    <source>
        <strain evidence="1">CM1030</strain>
        <tissue evidence="1">Blood</tissue>
    </source>
</reference>
<accession>A0ABD0MN35</accession>